<dbReference type="Gene3D" id="1.10.287.1490">
    <property type="match status" value="1"/>
</dbReference>
<dbReference type="OrthoDB" id="157503at2157"/>
<evidence type="ECO:0000259" key="2">
    <source>
        <dbReference type="Pfam" id="PF24371"/>
    </source>
</evidence>
<feature type="compositionally biased region" description="Basic and acidic residues" evidence="1">
    <location>
        <begin position="282"/>
        <end position="325"/>
    </location>
</feature>
<evidence type="ECO:0000313" key="4">
    <source>
        <dbReference type="Proteomes" id="UP000319712"/>
    </source>
</evidence>
<feature type="region of interest" description="Disordered" evidence="1">
    <location>
        <begin position="180"/>
        <end position="509"/>
    </location>
</feature>
<dbReference type="EMBL" id="FXTD01000014">
    <property type="protein sequence ID" value="SMO89471.1"/>
    <property type="molecule type" value="Genomic_DNA"/>
</dbReference>
<feature type="compositionally biased region" description="Gly residues" evidence="1">
    <location>
        <begin position="223"/>
        <end position="234"/>
    </location>
</feature>
<feature type="compositionally biased region" description="Low complexity" evidence="1">
    <location>
        <begin position="412"/>
        <end position="425"/>
    </location>
</feature>
<name>A0A521F1F4_9EURY</name>
<organism evidence="3 4">
    <name type="scientific">Halorubrum cibi</name>
    <dbReference type="NCBI Taxonomy" id="413815"/>
    <lineage>
        <taxon>Archaea</taxon>
        <taxon>Methanobacteriati</taxon>
        <taxon>Methanobacteriota</taxon>
        <taxon>Stenosarchaea group</taxon>
        <taxon>Halobacteria</taxon>
        <taxon>Halobacteriales</taxon>
        <taxon>Haloferacaceae</taxon>
        <taxon>Halorubrum</taxon>
    </lineage>
</organism>
<dbReference type="InterPro" id="IPR055949">
    <property type="entry name" value="DUF7527"/>
</dbReference>
<proteinExistence type="predicted"/>
<evidence type="ECO:0000313" key="3">
    <source>
        <dbReference type="EMBL" id="SMO89471.1"/>
    </source>
</evidence>
<dbReference type="Proteomes" id="UP000319712">
    <property type="component" value="Unassembled WGS sequence"/>
</dbReference>
<dbReference type="AlphaFoldDB" id="A0A521F1F4"/>
<feature type="compositionally biased region" description="Basic and acidic residues" evidence="1">
    <location>
        <begin position="496"/>
        <end position="509"/>
    </location>
</feature>
<dbReference type="Pfam" id="PF24371">
    <property type="entry name" value="DUF7527"/>
    <property type="match status" value="1"/>
</dbReference>
<keyword evidence="4" id="KW-1185">Reference proteome</keyword>
<reference evidence="3 4" key="1">
    <citation type="submission" date="2017-05" db="EMBL/GenBank/DDBJ databases">
        <authorList>
            <person name="Varghese N."/>
            <person name="Submissions S."/>
        </authorList>
    </citation>
    <scope>NUCLEOTIDE SEQUENCE [LARGE SCALE GENOMIC DNA]</scope>
    <source>
        <strain evidence="3 4">DSM 19504</strain>
    </source>
</reference>
<dbReference type="RefSeq" id="WP_142987766.1">
    <property type="nucleotide sequence ID" value="NZ_FXTD01000014.1"/>
</dbReference>
<feature type="domain" description="DUF7527" evidence="2">
    <location>
        <begin position="568"/>
        <end position="807"/>
    </location>
</feature>
<gene>
    <name evidence="3" type="ORF">SAMN06264867_11428</name>
</gene>
<evidence type="ECO:0000256" key="1">
    <source>
        <dbReference type="SAM" id="MobiDB-lite"/>
    </source>
</evidence>
<protein>
    <recommendedName>
        <fullName evidence="2">DUF7527 domain-containing protein</fullName>
    </recommendedName>
</protein>
<sequence>MDAQRREDITGWDAREFDGGFDGLRRFADRGFSGAATDGTGWLFMFDGRVVGTVDADLDGFADASGTIYEAPHQALPVLFAMQERGGEQRARYYTKDTPLSEADRKLSQGGFTGYVELSENVLSGDYYVTYTGGESMAAAFVGNARRLEAGEDAFDLANDEVGIYTVYEVDLDVREVPEADRGADVDASQSNRSDGTGADGNGADGNGTERTESDGIESDGTEAGGTGSDGTGSDGTESGIAAGAGAATAEETEPNDRDGDVDGNGEVSANAAAADEDDDRAPEHGDGDPGQRDDHRGRRESERPDSGDRTDDERGGDEHGDATDRSTGPGTDPTGVENAESESRDAESENRATPTERRADRRVEPATGSNGPSDDDVFSEEAQWRETKSIPALDPSETDERVENPNRSSASTNRRTGGSSNRSGGSSGGSGSRSRTDGNSSEGPTADHGSAGGSSPSPRSTDRPGSGRAAVSGRATSEVRERIEELESALSTAESAREEIAAERDELEAERDRIREELDVVTGERDELETERDRLEDELERVRNEVDRLRDRLDQAESRLPEGERSLSPAEARDGTNLFIRYDSKGGATLDDAHDGAVGRDELRDNLRIEHHTSFETEGLVVDGEPFESFLRGTMEYGFTRWLVEDLPFEVGETGNGSALRDLYDALPEIDRAEIGGSVSVVIQENGEEVREQRSFDLVLRDRMGNPLFVAELNDSRAPTAGATLESLVANGGVIAESNEAFAGAFAVTASFFEPDALEAASDAVGGGLFNRSKRKSFVKLSRKRGYHLCLVESREGGFHLTVPDL</sequence>
<feature type="compositionally biased region" description="Low complexity" evidence="1">
    <location>
        <begin position="235"/>
        <end position="250"/>
    </location>
</feature>
<feature type="compositionally biased region" description="Basic and acidic residues" evidence="1">
    <location>
        <begin position="342"/>
        <end position="365"/>
    </location>
</feature>
<accession>A0A521F1F4</accession>